<feature type="active site" description="4-aspartylphosphate intermediate" evidence="16">
    <location>
        <position position="306"/>
    </location>
</feature>
<dbReference type="InterPro" id="IPR036412">
    <property type="entry name" value="HAD-like_sf"/>
</dbReference>
<dbReference type="GO" id="GO:0005524">
    <property type="term" value="F:ATP binding"/>
    <property type="evidence" value="ECO:0007669"/>
    <property type="project" value="UniProtKB-UniRule"/>
</dbReference>
<dbReference type="NCBIfam" id="TIGR01497">
    <property type="entry name" value="kdpB"/>
    <property type="match status" value="1"/>
</dbReference>
<keyword evidence="6 16" id="KW-0812">Transmembrane</keyword>
<keyword evidence="7 16" id="KW-0479">Metal-binding</keyword>
<feature type="binding site" evidence="16">
    <location>
        <position position="542"/>
    </location>
    <ligand>
        <name>Mg(2+)</name>
        <dbReference type="ChEBI" id="CHEBI:18420"/>
    </ligand>
</feature>
<feature type="transmembrane region" description="Helical" evidence="16">
    <location>
        <begin position="674"/>
        <end position="692"/>
    </location>
</feature>
<evidence type="ECO:0000256" key="16">
    <source>
        <dbReference type="HAMAP-Rule" id="MF_00285"/>
    </source>
</evidence>
<evidence type="ECO:0000256" key="2">
    <source>
        <dbReference type="ARBA" id="ARBA00022448"/>
    </source>
</evidence>
<evidence type="ECO:0000256" key="10">
    <source>
        <dbReference type="ARBA" id="ARBA00022842"/>
    </source>
</evidence>
<dbReference type="GO" id="GO:0016887">
    <property type="term" value="F:ATP hydrolysis activity"/>
    <property type="evidence" value="ECO:0007669"/>
    <property type="project" value="InterPro"/>
</dbReference>
<dbReference type="InterPro" id="IPR001757">
    <property type="entry name" value="P_typ_ATPase"/>
</dbReference>
<feature type="transmembrane region" description="Helical" evidence="16">
    <location>
        <begin position="636"/>
        <end position="654"/>
    </location>
</feature>
<dbReference type="Gene3D" id="3.40.1110.10">
    <property type="entry name" value="Calcium-transporting ATPase, cytoplasmic domain N"/>
    <property type="match status" value="1"/>
</dbReference>
<evidence type="ECO:0000256" key="8">
    <source>
        <dbReference type="ARBA" id="ARBA00022741"/>
    </source>
</evidence>
<dbReference type="OrthoDB" id="9807843at2"/>
<feature type="transmembrane region" description="Helical" evidence="16">
    <location>
        <begin position="35"/>
        <end position="52"/>
    </location>
</feature>
<keyword evidence="14 16" id="KW-0406">Ion transport</keyword>
<dbReference type="SUPFAM" id="SSF81653">
    <property type="entry name" value="Calcium ATPase, transduction domain A"/>
    <property type="match status" value="1"/>
</dbReference>
<feature type="domain" description="P-type ATPase A" evidence="17">
    <location>
        <begin position="102"/>
        <end position="207"/>
    </location>
</feature>
<dbReference type="PROSITE" id="PS01229">
    <property type="entry name" value="COF_2"/>
    <property type="match status" value="1"/>
</dbReference>
<dbReference type="HAMAP" id="MF_00285">
    <property type="entry name" value="KdpB"/>
    <property type="match status" value="1"/>
</dbReference>
<proteinExistence type="inferred from homology"/>
<dbReference type="SFLD" id="SFLDS00003">
    <property type="entry name" value="Haloacid_Dehalogenase"/>
    <property type="match status" value="1"/>
</dbReference>
<evidence type="ECO:0000313" key="19">
    <source>
        <dbReference type="Proteomes" id="UP000236286"/>
    </source>
</evidence>
<dbReference type="Gene3D" id="3.40.50.1000">
    <property type="entry name" value="HAD superfamily/HAD-like"/>
    <property type="match status" value="1"/>
</dbReference>
<dbReference type="Proteomes" id="UP000236286">
    <property type="component" value="Unassembled WGS sequence"/>
</dbReference>
<keyword evidence="15 16" id="KW-0472">Membrane</keyword>
<evidence type="ECO:0000256" key="9">
    <source>
        <dbReference type="ARBA" id="ARBA00022840"/>
    </source>
</evidence>
<dbReference type="InterPro" id="IPR018303">
    <property type="entry name" value="ATPase_P-typ_P_site"/>
</dbReference>
<feature type="binding site" evidence="16">
    <location>
        <begin position="376"/>
        <end position="383"/>
    </location>
    <ligand>
        <name>ATP</name>
        <dbReference type="ChEBI" id="CHEBI:30616"/>
    </ligand>
</feature>
<dbReference type="AlphaFoldDB" id="A0A2J7THY2"/>
<name>A0A2J7THY2_METSI</name>
<dbReference type="PROSITE" id="PS00154">
    <property type="entry name" value="ATPASE_E1_E2"/>
    <property type="match status" value="1"/>
</dbReference>
<comment type="catalytic activity">
    <reaction evidence="16">
        <text>K(+)(out) + ATP + H2O = K(+)(in) + ADP + phosphate + H(+)</text>
        <dbReference type="Rhea" id="RHEA:16777"/>
        <dbReference type="ChEBI" id="CHEBI:15377"/>
        <dbReference type="ChEBI" id="CHEBI:15378"/>
        <dbReference type="ChEBI" id="CHEBI:29103"/>
        <dbReference type="ChEBI" id="CHEBI:30616"/>
        <dbReference type="ChEBI" id="CHEBI:43474"/>
        <dbReference type="ChEBI" id="CHEBI:456216"/>
        <dbReference type="EC" id="7.2.2.6"/>
    </reaction>
</comment>
<comment type="subcellular location">
    <subcellularLocation>
        <location evidence="16">Cell membrane</location>
        <topology evidence="16">Multi-pass membrane protein</topology>
    </subcellularLocation>
    <subcellularLocation>
        <location evidence="1">Membrane</location>
    </subcellularLocation>
</comment>
<evidence type="ECO:0000256" key="1">
    <source>
        <dbReference type="ARBA" id="ARBA00004370"/>
    </source>
</evidence>
<dbReference type="SFLD" id="SFLDF00027">
    <property type="entry name" value="p-type_atpase"/>
    <property type="match status" value="1"/>
</dbReference>
<evidence type="ECO:0000313" key="18">
    <source>
        <dbReference type="EMBL" id="PNG26378.1"/>
    </source>
</evidence>
<dbReference type="EC" id="7.2.2.6" evidence="16"/>
<feature type="transmembrane region" description="Helical" evidence="16">
    <location>
        <begin position="64"/>
        <end position="82"/>
    </location>
</feature>
<comment type="similarity">
    <text evidence="16">Belongs to the cation transport ATPase (P-type) (TC 3.A.3) family. Type IA subfamily.</text>
</comment>
<dbReference type="InterPro" id="IPR023214">
    <property type="entry name" value="HAD_sf"/>
</dbReference>
<protein>
    <recommendedName>
        <fullName evidence="16">Potassium-transporting ATPase ATP-binding subunit</fullName>
        <ecNumber evidence="16">7.2.2.6</ecNumber>
    </recommendedName>
    <alternativeName>
        <fullName evidence="16">ATP phosphohydrolase [potassium-transporting] B chain</fullName>
    </alternativeName>
    <alternativeName>
        <fullName evidence="16">Potassium-binding and translocating subunit B</fullName>
    </alternativeName>
    <alternativeName>
        <fullName evidence="16">Potassium-translocating ATPase B chain</fullName>
    </alternativeName>
</protein>
<evidence type="ECO:0000256" key="15">
    <source>
        <dbReference type="ARBA" id="ARBA00023136"/>
    </source>
</evidence>
<feature type="transmembrane region" description="Helical" evidence="16">
    <location>
        <begin position="607"/>
        <end position="630"/>
    </location>
</feature>
<dbReference type="Pfam" id="PF00122">
    <property type="entry name" value="E1-E2_ATPase"/>
    <property type="match status" value="1"/>
</dbReference>
<dbReference type="GO" id="GO:0005886">
    <property type="term" value="C:plasma membrane"/>
    <property type="evidence" value="ECO:0007669"/>
    <property type="project" value="UniProtKB-SubCell"/>
</dbReference>
<reference evidence="18 19" key="1">
    <citation type="submission" date="2017-10" db="EMBL/GenBank/DDBJ databases">
        <title>Genome announcement of Methylocella silvestris TVC from permafrost.</title>
        <authorList>
            <person name="Wang J."/>
            <person name="Geng K."/>
            <person name="Ul-Haque F."/>
            <person name="Crombie A.T."/>
            <person name="Street L.E."/>
            <person name="Wookey P.A."/>
            <person name="Murrell J.C."/>
            <person name="Pratscher J."/>
        </authorList>
    </citation>
    <scope>NUCLEOTIDE SEQUENCE [LARGE SCALE GENOMIC DNA]</scope>
    <source>
        <strain evidence="18 19">TVC</strain>
    </source>
</reference>
<comment type="function">
    <text evidence="16">Part of the high-affinity ATP-driven potassium transport (or Kdp) system, which catalyzes the hydrolysis of ATP coupled with the electrogenic transport of potassium into the cytoplasm. This subunit is responsible for energy coupling to the transport system and for the release of the potassium ions to the cytoplasm.</text>
</comment>
<keyword evidence="5 16" id="KW-0597">Phosphoprotein</keyword>
<dbReference type="InterPro" id="IPR023298">
    <property type="entry name" value="ATPase_P-typ_TM_dom_sf"/>
</dbReference>
<keyword evidence="9 16" id="KW-0067">ATP-binding</keyword>
<dbReference type="SUPFAM" id="SSF81660">
    <property type="entry name" value="Metal cation-transporting ATPase, ATP-binding domain N"/>
    <property type="match status" value="1"/>
</dbReference>
<feature type="binding site" evidence="16">
    <location>
        <position position="347"/>
    </location>
    <ligand>
        <name>ATP</name>
        <dbReference type="ChEBI" id="CHEBI:30616"/>
    </ligand>
</feature>
<dbReference type="InterPro" id="IPR059000">
    <property type="entry name" value="ATPase_P-type_domA"/>
</dbReference>
<sequence length="702" mass="73524">MAKTKSANLLDPKILTPAIGSAFAKLDPRLLARNPVMFVVAVVSLLTTVLFVRDLLTGGGQLGFSFQIILWLWFTVLFANFAEAVAEGRGKAQAEALRRTRTQTEAKLLPGGDRSKMKFVPGESLKVGDIVLVEAGDVIPSDGEAIEGIASVNEAAITGESAPVIRESGGDRSAVTGGTQVLSDEILVRITAAAGSTFIDRMIALVEGAERQKTPNEIALNILLAGMTLIFVLATVTIPSFASYAGGAIPVVVLVALFVTLIPTTIGALLSAIGIAGMDRLVRFNVLAMSGRAVEAAGDIDTLLLDKTGTITLGNRQASEFRPLRGVSEIELAEAAQLASLADETPEGRSVVVLAKEKYGIRSRDMASLHARFVPFTAYTRMSGVDINEAGAEAHIRKGAVDSVLAFVNAPTEVETQGGATTLSRRGATNEAAREIQAIASDIGKAGGTPLAVARDGRLLGVIYLKDIVKGGINERFGELRRMGIRTVMITGDNPMTAAAIAAEAGVDDFLAEATPEAKLKLIRAEQAKGKLVAMCGDGANDAPALAQADVGVAMNTGTMAAREAGNMVDLDSDPTKLIEIVGIGKQLLMTRGALTTFSIANDVAKYFAIIPAMFLAFYPQLGALNIMHLGSPQSAILSAIIFNALVIIALIPLALKGIAYRPIGASALLRRNLLIYGVGGILAPFIGIKAIDLLVNSIHLI</sequence>
<evidence type="ECO:0000256" key="13">
    <source>
        <dbReference type="ARBA" id="ARBA00022989"/>
    </source>
</evidence>
<keyword evidence="11 16" id="KW-0630">Potassium</keyword>
<evidence type="ECO:0000256" key="5">
    <source>
        <dbReference type="ARBA" id="ARBA00022553"/>
    </source>
</evidence>
<dbReference type="FunFam" id="3.40.1110.10:FF:000007">
    <property type="entry name" value="Potassium-transporting ATPase ATP-binding subunit"/>
    <property type="match status" value="1"/>
</dbReference>
<keyword evidence="12 16" id="KW-1278">Translocase</keyword>
<organism evidence="18 19">
    <name type="scientific">Methylocella silvestris</name>
    <dbReference type="NCBI Taxonomy" id="199596"/>
    <lineage>
        <taxon>Bacteria</taxon>
        <taxon>Pseudomonadati</taxon>
        <taxon>Pseudomonadota</taxon>
        <taxon>Alphaproteobacteria</taxon>
        <taxon>Hyphomicrobiales</taxon>
        <taxon>Beijerinckiaceae</taxon>
        <taxon>Methylocella</taxon>
    </lineage>
</organism>
<evidence type="ECO:0000256" key="6">
    <source>
        <dbReference type="ARBA" id="ARBA00022692"/>
    </source>
</evidence>
<evidence type="ECO:0000256" key="14">
    <source>
        <dbReference type="ARBA" id="ARBA00023065"/>
    </source>
</evidence>
<keyword evidence="4 16" id="KW-0633">Potassium transport</keyword>
<dbReference type="GO" id="GO:0000287">
    <property type="term" value="F:magnesium ion binding"/>
    <property type="evidence" value="ECO:0007669"/>
    <property type="project" value="UniProtKB-UniRule"/>
</dbReference>
<keyword evidence="3 16" id="KW-1003">Cell membrane</keyword>
<evidence type="ECO:0000256" key="7">
    <source>
        <dbReference type="ARBA" id="ARBA00022723"/>
    </source>
</evidence>
<keyword evidence="10 16" id="KW-0460">Magnesium</keyword>
<dbReference type="SUPFAM" id="SSF81665">
    <property type="entry name" value="Calcium ATPase, transmembrane domain M"/>
    <property type="match status" value="1"/>
</dbReference>
<evidence type="ECO:0000256" key="4">
    <source>
        <dbReference type="ARBA" id="ARBA00022538"/>
    </source>
</evidence>
<comment type="subunit">
    <text evidence="16">The system is composed of three essential subunits: KdpA, KdpB and KdpC.</text>
</comment>
<comment type="caution">
    <text evidence="18">The sequence shown here is derived from an EMBL/GenBank/DDBJ whole genome shotgun (WGS) entry which is preliminary data.</text>
</comment>
<feature type="binding site" evidence="16">
    <location>
        <position position="343"/>
    </location>
    <ligand>
        <name>ATP</name>
        <dbReference type="ChEBI" id="CHEBI:30616"/>
    </ligand>
</feature>
<evidence type="ECO:0000256" key="3">
    <source>
        <dbReference type="ARBA" id="ARBA00022475"/>
    </source>
</evidence>
<dbReference type="Pfam" id="PF00702">
    <property type="entry name" value="Hydrolase"/>
    <property type="match status" value="1"/>
</dbReference>
<dbReference type="InterPro" id="IPR023299">
    <property type="entry name" value="ATPase_P-typ_cyto_dom_N"/>
</dbReference>
<evidence type="ECO:0000256" key="12">
    <source>
        <dbReference type="ARBA" id="ARBA00022967"/>
    </source>
</evidence>
<gene>
    <name evidence="16 18" type="primary">kdpB</name>
    <name evidence="18" type="ORF">CR492_08185</name>
</gene>
<keyword evidence="2 16" id="KW-0813">Transport</keyword>
<dbReference type="RefSeq" id="WP_102843262.1">
    <property type="nucleotide sequence ID" value="NZ_PDZR01000007.1"/>
</dbReference>
<keyword evidence="8 16" id="KW-0547">Nucleotide-binding</keyword>
<keyword evidence="13 16" id="KW-1133">Transmembrane helix</keyword>
<dbReference type="InterPro" id="IPR044492">
    <property type="entry name" value="P_typ_ATPase_HD_dom"/>
</dbReference>
<dbReference type="FunFam" id="2.70.150.10:FF:000033">
    <property type="entry name" value="Potassium-transporting ATPase ATP-binding subunit"/>
    <property type="match status" value="1"/>
</dbReference>
<evidence type="ECO:0000256" key="11">
    <source>
        <dbReference type="ARBA" id="ARBA00022958"/>
    </source>
</evidence>
<feature type="binding site" evidence="16">
    <location>
        <position position="538"/>
    </location>
    <ligand>
        <name>Mg(2+)</name>
        <dbReference type="ChEBI" id="CHEBI:18420"/>
    </ligand>
</feature>
<dbReference type="InterPro" id="IPR008250">
    <property type="entry name" value="ATPase_P-typ_transduc_dom_A_sf"/>
</dbReference>
<accession>A0A2J7THY2</accession>
<dbReference type="PANTHER" id="PTHR43743:SF1">
    <property type="entry name" value="POTASSIUM-TRANSPORTING ATPASE ATP-BINDING SUBUNIT"/>
    <property type="match status" value="1"/>
</dbReference>
<dbReference type="CDD" id="cd02078">
    <property type="entry name" value="P-type_ATPase_K"/>
    <property type="match status" value="1"/>
</dbReference>
<dbReference type="SFLD" id="SFLDG00002">
    <property type="entry name" value="C1.7:_P-type_atpase_like"/>
    <property type="match status" value="1"/>
</dbReference>
<dbReference type="PRINTS" id="PR00119">
    <property type="entry name" value="CATATPASE"/>
</dbReference>
<dbReference type="GO" id="GO:0008556">
    <property type="term" value="F:P-type potassium transmembrane transporter activity"/>
    <property type="evidence" value="ECO:0007669"/>
    <property type="project" value="UniProtKB-UniRule"/>
</dbReference>
<feature type="transmembrane region" description="Helical" evidence="16">
    <location>
        <begin position="248"/>
        <end position="273"/>
    </location>
</feature>
<dbReference type="InterPro" id="IPR006391">
    <property type="entry name" value="P-type_ATPase_bsu_IA"/>
</dbReference>
<dbReference type="Gene3D" id="2.70.150.10">
    <property type="entry name" value="Calcium-transporting ATPase, cytoplasmic transduction domain A"/>
    <property type="match status" value="1"/>
</dbReference>
<feature type="transmembrane region" description="Helical" evidence="16">
    <location>
        <begin position="218"/>
        <end position="242"/>
    </location>
</feature>
<dbReference type="NCBIfam" id="TIGR01494">
    <property type="entry name" value="ATPase_P-type"/>
    <property type="match status" value="2"/>
</dbReference>
<dbReference type="EMBL" id="PDZR01000007">
    <property type="protein sequence ID" value="PNG26378.1"/>
    <property type="molecule type" value="Genomic_DNA"/>
</dbReference>
<feature type="binding site" evidence="16">
    <location>
        <position position="398"/>
    </location>
    <ligand>
        <name>ATP</name>
        <dbReference type="ChEBI" id="CHEBI:30616"/>
    </ligand>
</feature>
<dbReference type="SUPFAM" id="SSF56784">
    <property type="entry name" value="HAD-like"/>
    <property type="match status" value="1"/>
</dbReference>
<dbReference type="PANTHER" id="PTHR43743">
    <property type="entry name" value="POTASSIUM-TRANSPORTING ATPASE ATP-BINDING SUBUNIT"/>
    <property type="match status" value="1"/>
</dbReference>
<evidence type="ECO:0000259" key="17">
    <source>
        <dbReference type="Pfam" id="PF00122"/>
    </source>
</evidence>